<evidence type="ECO:0000256" key="6">
    <source>
        <dbReference type="ARBA" id="ARBA00051988"/>
    </source>
</evidence>
<dbReference type="InterPro" id="IPR036451">
    <property type="entry name" value="CblAdoTrfase-like_sf"/>
</dbReference>
<evidence type="ECO:0000256" key="1">
    <source>
        <dbReference type="ARBA" id="ARBA00007487"/>
    </source>
</evidence>
<evidence type="ECO:0000256" key="3">
    <source>
        <dbReference type="ARBA" id="ARBA00022679"/>
    </source>
</evidence>
<keyword evidence="4 10" id="KW-0547">Nucleotide-binding</keyword>
<evidence type="ECO:0000256" key="2">
    <source>
        <dbReference type="ARBA" id="ARBA00011233"/>
    </source>
</evidence>
<keyword evidence="13" id="KW-1185">Reference proteome</keyword>
<dbReference type="EMBL" id="CAJHUC010001605">
    <property type="protein sequence ID" value="CAD7701680.1"/>
    <property type="molecule type" value="Genomic_DNA"/>
</dbReference>
<comment type="catalytic activity">
    <reaction evidence="6">
        <text>cob(I)alamin-[corrinoid adenosyltransferase] + ATP = apo-[corrinoid adenosyltransferase] + adenosylcob(III)alamin + triphosphate</text>
        <dbReference type="Rhea" id="RHEA:56796"/>
        <dbReference type="Rhea" id="RHEA-COMP:14743"/>
        <dbReference type="Rhea" id="RHEA-COMP:14744"/>
        <dbReference type="ChEBI" id="CHEBI:18036"/>
        <dbReference type="ChEBI" id="CHEBI:18408"/>
        <dbReference type="ChEBI" id="CHEBI:30616"/>
        <dbReference type="ChEBI" id="CHEBI:60488"/>
        <dbReference type="ChEBI" id="CHEBI:83228"/>
    </reaction>
    <physiologicalReaction direction="left-to-right" evidence="6">
        <dbReference type="Rhea" id="RHEA:56797"/>
    </physiologicalReaction>
</comment>
<gene>
    <name evidence="12" type="ORF">OSTQU699_LOCUS7037</name>
</gene>
<dbReference type="Gene3D" id="1.20.1200.10">
    <property type="entry name" value="Cobalamin adenosyltransferase-like"/>
    <property type="match status" value="1"/>
</dbReference>
<dbReference type="GO" id="GO:0009235">
    <property type="term" value="P:cobalamin metabolic process"/>
    <property type="evidence" value="ECO:0007669"/>
    <property type="project" value="UniProtKB-ARBA"/>
</dbReference>
<evidence type="ECO:0000256" key="7">
    <source>
        <dbReference type="ARBA" id="ARBA00056747"/>
    </source>
</evidence>
<dbReference type="Pfam" id="PF01923">
    <property type="entry name" value="Cob_adeno_trans"/>
    <property type="match status" value="1"/>
</dbReference>
<dbReference type="SUPFAM" id="SSF89028">
    <property type="entry name" value="Cobalamin adenosyltransferase-like"/>
    <property type="match status" value="1"/>
</dbReference>
<dbReference type="PANTHER" id="PTHR12213">
    <property type="entry name" value="CORRINOID ADENOSYLTRANSFERASE"/>
    <property type="match status" value="1"/>
</dbReference>
<dbReference type="OrthoDB" id="549173at2759"/>
<keyword evidence="5 10" id="KW-0067">ATP-binding</keyword>
<sequence length="193" mass="21241">MKIYTKTGDLGESSLFNGARKRKDDRVFNALGDVDELNSAVGVAREFCEEVKGGEGVASQLETVQTYLLDVGSACATPITSSTPEKLRRVQFDSELVQILEEWIDSMDEELPTLSQFILPSGGKAASFLHLARAVCRRAERSVVPLIDSSDVEDSVGKFLNRLSDYLFTAARWMAMKSGHPEKVYKKSKLATG</sequence>
<dbReference type="InterPro" id="IPR029499">
    <property type="entry name" value="PduO-typ"/>
</dbReference>
<keyword evidence="3 10" id="KW-0808">Transferase</keyword>
<dbReference type="NCBIfam" id="TIGR00636">
    <property type="entry name" value="PduO_Nterm"/>
    <property type="match status" value="1"/>
</dbReference>
<dbReference type="PANTHER" id="PTHR12213:SF0">
    <property type="entry name" value="CORRINOID ADENOSYLTRANSFERASE MMAB"/>
    <property type="match status" value="1"/>
</dbReference>
<evidence type="ECO:0000256" key="9">
    <source>
        <dbReference type="ARBA" id="ARBA00075216"/>
    </source>
</evidence>
<feature type="domain" description="Cobalamin adenosyltransferase-like" evidence="11">
    <location>
        <begin position="3"/>
        <end position="174"/>
    </location>
</feature>
<evidence type="ECO:0000313" key="13">
    <source>
        <dbReference type="Proteomes" id="UP000708148"/>
    </source>
</evidence>
<evidence type="ECO:0000256" key="4">
    <source>
        <dbReference type="ARBA" id="ARBA00022741"/>
    </source>
</evidence>
<dbReference type="GO" id="GO:0005524">
    <property type="term" value="F:ATP binding"/>
    <property type="evidence" value="ECO:0007669"/>
    <property type="project" value="UniProtKB-UniRule"/>
</dbReference>
<name>A0A8S1JDE5_9CHLO</name>
<evidence type="ECO:0000256" key="8">
    <source>
        <dbReference type="ARBA" id="ARBA00071654"/>
    </source>
</evidence>
<proteinExistence type="inferred from homology"/>
<protein>
    <recommendedName>
        <fullName evidence="8">Corrinoid adenosyltransferase MMAB</fullName>
    </recommendedName>
    <alternativeName>
        <fullName evidence="9">ATP:co(I)rrinoid adenosyltransferase MMAB</fullName>
    </alternativeName>
</protein>
<evidence type="ECO:0000259" key="11">
    <source>
        <dbReference type="Pfam" id="PF01923"/>
    </source>
</evidence>
<comment type="caution">
    <text evidence="12">The sequence shown here is derived from an EMBL/GenBank/DDBJ whole genome shotgun (WGS) entry which is preliminary data.</text>
</comment>
<comment type="function">
    <text evidence="7">Converts cob(I)alamin to adenosylcobalamin (adenosylcob(III)alamin), a coenzyme for methylmalonyl-CoA mutase, therefore participates in the final step of the vitamin B12 conversion. Generates adenosylcobalamin (AdoCbl) and directly delivers the cofactor to MUT in a transfer that is stimulated by ATP-binding to MMAB and gated by MMAA.</text>
</comment>
<organism evidence="12 13">
    <name type="scientific">Ostreobium quekettii</name>
    <dbReference type="NCBI Taxonomy" id="121088"/>
    <lineage>
        <taxon>Eukaryota</taxon>
        <taxon>Viridiplantae</taxon>
        <taxon>Chlorophyta</taxon>
        <taxon>core chlorophytes</taxon>
        <taxon>Ulvophyceae</taxon>
        <taxon>TCBD clade</taxon>
        <taxon>Bryopsidales</taxon>
        <taxon>Ostreobineae</taxon>
        <taxon>Ostreobiaceae</taxon>
        <taxon>Ostreobium</taxon>
    </lineage>
</organism>
<dbReference type="Proteomes" id="UP000708148">
    <property type="component" value="Unassembled WGS sequence"/>
</dbReference>
<dbReference type="FunFam" id="1.20.1200.10:FF:000001">
    <property type="entry name" value="Cob(I)yrinic acid a,c-diamide adenosyltransferase"/>
    <property type="match status" value="1"/>
</dbReference>
<dbReference type="GO" id="GO:0008817">
    <property type="term" value="F:corrinoid adenosyltransferase activity"/>
    <property type="evidence" value="ECO:0007669"/>
    <property type="project" value="UniProtKB-ARBA"/>
</dbReference>
<evidence type="ECO:0000313" key="12">
    <source>
        <dbReference type="EMBL" id="CAD7701680.1"/>
    </source>
</evidence>
<comment type="similarity">
    <text evidence="1 10">Belongs to the Cob(I)alamin adenosyltransferase family.</text>
</comment>
<dbReference type="AlphaFoldDB" id="A0A8S1JDE5"/>
<reference evidence="12" key="1">
    <citation type="submission" date="2020-12" db="EMBL/GenBank/DDBJ databases">
        <authorList>
            <person name="Iha C."/>
        </authorList>
    </citation>
    <scope>NUCLEOTIDE SEQUENCE</scope>
</reference>
<dbReference type="InterPro" id="IPR016030">
    <property type="entry name" value="CblAdoTrfase-like"/>
</dbReference>
<evidence type="ECO:0000256" key="5">
    <source>
        <dbReference type="ARBA" id="ARBA00022840"/>
    </source>
</evidence>
<evidence type="ECO:0000256" key="10">
    <source>
        <dbReference type="RuleBase" id="RU366026"/>
    </source>
</evidence>
<accession>A0A8S1JDE5</accession>
<comment type="subunit">
    <text evidence="2">Homotrimer.</text>
</comment>